<dbReference type="Gene3D" id="1.10.260.40">
    <property type="entry name" value="lambda repressor-like DNA-binding domains"/>
    <property type="match status" value="1"/>
</dbReference>
<name>A0AAW8YKV6_PEDAC</name>
<dbReference type="KEGG" id="paci:A4V11_00565"/>
<accession>A0AAW8YKV6</accession>
<protein>
    <submittedName>
        <fullName evidence="2">Helix-turn-helix domain-containing protein</fullName>
    </submittedName>
</protein>
<evidence type="ECO:0000313" key="2">
    <source>
        <dbReference type="EMBL" id="MDV2911078.1"/>
    </source>
</evidence>
<reference evidence="2" key="1">
    <citation type="journal article" date="2023" name="PeerJ">
        <title>Selection and evaluation of lactic acid bacteria from chicken feces in Thailand as potential probiotics.</title>
        <authorList>
            <person name="Khurajog B."/>
            <person name="Disastra Y."/>
            <person name="Lawwyne L.D."/>
            <person name="Sirichokchatchawan W."/>
            <person name="Niyomtham W."/>
            <person name="Yindee J."/>
            <person name="Hampson D.J."/>
            <person name="Prapasarakul N."/>
        </authorList>
    </citation>
    <scope>NUCLEOTIDE SEQUENCE</scope>
    <source>
        <strain evidence="2">BF14</strain>
    </source>
</reference>
<dbReference type="EMBL" id="JAWJAX010000003">
    <property type="protein sequence ID" value="MDV2911078.1"/>
    <property type="molecule type" value="Genomic_DNA"/>
</dbReference>
<comment type="caution">
    <text evidence="2">The sequence shown here is derived from an EMBL/GenBank/DDBJ whole genome shotgun (WGS) entry which is preliminary data.</text>
</comment>
<evidence type="ECO:0000313" key="3">
    <source>
        <dbReference type="Proteomes" id="UP001280415"/>
    </source>
</evidence>
<evidence type="ECO:0000259" key="1">
    <source>
        <dbReference type="PROSITE" id="PS50943"/>
    </source>
</evidence>
<dbReference type="AlphaFoldDB" id="A0AAW8YKV6"/>
<reference evidence="2" key="2">
    <citation type="submission" date="2023-10" db="EMBL/GenBank/DDBJ databases">
        <authorList>
            <person name="Khurajog B."/>
        </authorList>
    </citation>
    <scope>NUCLEOTIDE SEQUENCE</scope>
    <source>
        <strain evidence="2">BF14</strain>
    </source>
</reference>
<dbReference type="RefSeq" id="WP_002831322.1">
    <property type="nucleotide sequence ID" value="NZ_BMWN01000001.1"/>
</dbReference>
<dbReference type="InterPro" id="IPR001387">
    <property type="entry name" value="Cro/C1-type_HTH"/>
</dbReference>
<organism evidence="2 3">
    <name type="scientific">Pediococcus acidilactici</name>
    <dbReference type="NCBI Taxonomy" id="1254"/>
    <lineage>
        <taxon>Bacteria</taxon>
        <taxon>Bacillati</taxon>
        <taxon>Bacillota</taxon>
        <taxon>Bacilli</taxon>
        <taxon>Lactobacillales</taxon>
        <taxon>Lactobacillaceae</taxon>
        <taxon>Pediococcus</taxon>
        <taxon>Pediococcus acidilactici group</taxon>
    </lineage>
</organism>
<sequence length="112" mass="12746">MDLVDRIKLTAKLKKNWNLKTTAQHAGIGVNSIYRWKTQAPRADKLLQVAEALDVSLDYLMGRSEDSQIQNHPVSMTIEEAVDGIRYFNGEPVTDFKRRGLKAIAKAYLRKD</sequence>
<dbReference type="InterPro" id="IPR010744">
    <property type="entry name" value="Phage_CI_N"/>
</dbReference>
<dbReference type="CDD" id="cd00093">
    <property type="entry name" value="HTH_XRE"/>
    <property type="match status" value="1"/>
</dbReference>
<dbReference type="SUPFAM" id="SSF47413">
    <property type="entry name" value="lambda repressor-like DNA-binding domains"/>
    <property type="match status" value="1"/>
</dbReference>
<dbReference type="PROSITE" id="PS50943">
    <property type="entry name" value="HTH_CROC1"/>
    <property type="match status" value="1"/>
</dbReference>
<dbReference type="InterPro" id="IPR010982">
    <property type="entry name" value="Lambda_DNA-bd_dom_sf"/>
</dbReference>
<gene>
    <name evidence="2" type="ORF">R0H03_04250</name>
</gene>
<feature type="domain" description="HTH cro/C1-type" evidence="1">
    <location>
        <begin position="14"/>
        <end position="60"/>
    </location>
</feature>
<proteinExistence type="predicted"/>
<dbReference type="Proteomes" id="UP001280415">
    <property type="component" value="Unassembled WGS sequence"/>
</dbReference>
<dbReference type="GO" id="GO:0045892">
    <property type="term" value="P:negative regulation of DNA-templated transcription"/>
    <property type="evidence" value="ECO:0007669"/>
    <property type="project" value="InterPro"/>
</dbReference>
<dbReference type="SMART" id="SM00530">
    <property type="entry name" value="HTH_XRE"/>
    <property type="match status" value="1"/>
</dbReference>
<dbReference type="Pfam" id="PF07022">
    <property type="entry name" value="Phage_CI_repr"/>
    <property type="match status" value="1"/>
</dbReference>
<dbReference type="GO" id="GO:0003677">
    <property type="term" value="F:DNA binding"/>
    <property type="evidence" value="ECO:0007669"/>
    <property type="project" value="InterPro"/>
</dbReference>